<dbReference type="Proteomes" id="UP000663823">
    <property type="component" value="Unassembled WGS sequence"/>
</dbReference>
<dbReference type="EMBL" id="CAJNOO010000810">
    <property type="protein sequence ID" value="CAF1038969.1"/>
    <property type="molecule type" value="Genomic_DNA"/>
</dbReference>
<keyword evidence="9" id="KW-0539">Nucleus</keyword>
<sequence>MSGFAFEQASSGFVFDNCRCVLPGKVRKTGTTIVAVKYKDAVLVGADSRCTEGNIIFDDNILKIHRLSDNIYALGAGTSADYDFQTCLLGSQLELLKLNQDRQVRVATVVRKQSYQGYIGTYIMIVGVDVTGSHITTVHSHRNIAHLPFIESD</sequence>
<dbReference type="PROSITE" id="PS00854">
    <property type="entry name" value="PROTEASOME_BETA_1"/>
    <property type="match status" value="1"/>
</dbReference>
<comment type="caution">
    <text evidence="11">The sequence shown here is derived from an EMBL/GenBank/DDBJ whole genome shotgun (WGS) entry which is preliminary data.</text>
</comment>
<evidence type="ECO:0000256" key="8">
    <source>
        <dbReference type="ARBA" id="ARBA00022942"/>
    </source>
</evidence>
<organism evidence="11 12">
    <name type="scientific">Rotaria sordida</name>
    <dbReference type="NCBI Taxonomy" id="392033"/>
    <lineage>
        <taxon>Eukaryota</taxon>
        <taxon>Metazoa</taxon>
        <taxon>Spiralia</taxon>
        <taxon>Gnathifera</taxon>
        <taxon>Rotifera</taxon>
        <taxon>Eurotatoria</taxon>
        <taxon>Bdelloidea</taxon>
        <taxon>Philodinida</taxon>
        <taxon>Philodinidae</taxon>
        <taxon>Rotaria</taxon>
    </lineage>
</organism>
<dbReference type="OrthoDB" id="429533at2759"/>
<keyword evidence="6" id="KW-0888">Threonine protease</keyword>
<dbReference type="SUPFAM" id="SSF56235">
    <property type="entry name" value="N-terminal nucleophile aminohydrolases (Ntn hydrolases)"/>
    <property type="match status" value="1"/>
</dbReference>
<dbReference type="EMBL" id="CAJOAX010001243">
    <property type="protein sequence ID" value="CAF3698607.1"/>
    <property type="molecule type" value="Genomic_DNA"/>
</dbReference>
<evidence type="ECO:0000256" key="9">
    <source>
        <dbReference type="ARBA" id="ARBA00023242"/>
    </source>
</evidence>
<evidence type="ECO:0000256" key="6">
    <source>
        <dbReference type="ARBA" id="ARBA00022698"/>
    </source>
</evidence>
<dbReference type="GO" id="GO:0004298">
    <property type="term" value="F:threonine-type endopeptidase activity"/>
    <property type="evidence" value="ECO:0007669"/>
    <property type="project" value="UniProtKB-KW"/>
</dbReference>
<evidence type="ECO:0000313" key="11">
    <source>
        <dbReference type="EMBL" id="CAF3698607.1"/>
    </source>
</evidence>
<evidence type="ECO:0000313" key="10">
    <source>
        <dbReference type="EMBL" id="CAF1038969.1"/>
    </source>
</evidence>
<dbReference type="InterPro" id="IPR016050">
    <property type="entry name" value="Proteasome_bsu_CS"/>
</dbReference>
<reference evidence="11" key="1">
    <citation type="submission" date="2021-02" db="EMBL/GenBank/DDBJ databases">
        <authorList>
            <person name="Nowell W R."/>
        </authorList>
    </citation>
    <scope>NUCLEOTIDE SEQUENCE</scope>
</reference>
<dbReference type="Gene3D" id="3.60.20.10">
    <property type="entry name" value="Glutamine Phosphoribosylpyrophosphate, subunit 1, domain 1"/>
    <property type="match status" value="1"/>
</dbReference>
<comment type="catalytic activity">
    <reaction evidence="1">
        <text>Cleavage of peptide bonds with very broad specificity.</text>
        <dbReference type="EC" id="3.4.25.1"/>
    </reaction>
</comment>
<dbReference type="GO" id="GO:0051603">
    <property type="term" value="P:proteolysis involved in protein catabolic process"/>
    <property type="evidence" value="ECO:0007669"/>
    <property type="project" value="InterPro"/>
</dbReference>
<gene>
    <name evidence="11" type="ORF">OTI717_LOCUS12372</name>
    <name evidence="10" type="ORF">RFH988_LOCUS16115</name>
</gene>
<evidence type="ECO:0000256" key="5">
    <source>
        <dbReference type="ARBA" id="ARBA00022670"/>
    </source>
</evidence>
<evidence type="ECO:0000256" key="7">
    <source>
        <dbReference type="ARBA" id="ARBA00022801"/>
    </source>
</evidence>
<dbReference type="AlphaFoldDB" id="A0A818UKY3"/>
<keyword evidence="5" id="KW-0645">Protease</keyword>
<evidence type="ECO:0000256" key="1">
    <source>
        <dbReference type="ARBA" id="ARBA00001198"/>
    </source>
</evidence>
<accession>A0A818UKY3</accession>
<dbReference type="GO" id="GO:0005839">
    <property type="term" value="C:proteasome core complex"/>
    <property type="evidence" value="ECO:0007669"/>
    <property type="project" value="InterPro"/>
</dbReference>
<comment type="subcellular location">
    <subcellularLocation>
        <location evidence="2">Nucleus</location>
    </subcellularLocation>
</comment>
<dbReference type="InterPro" id="IPR001353">
    <property type="entry name" value="Proteasome_sua/b"/>
</dbReference>
<dbReference type="InterPro" id="IPR029055">
    <property type="entry name" value="Ntn_hydrolases_N"/>
</dbReference>
<protein>
    <recommendedName>
        <fullName evidence="3">proteasome endopeptidase complex</fullName>
        <ecNumber evidence="3">3.4.25.1</ecNumber>
    </recommendedName>
</protein>
<keyword evidence="8" id="KW-0647">Proteasome</keyword>
<dbReference type="InterPro" id="IPR023333">
    <property type="entry name" value="Proteasome_suB-type"/>
</dbReference>
<keyword evidence="7" id="KW-0378">Hydrolase</keyword>
<dbReference type="Pfam" id="PF00227">
    <property type="entry name" value="Proteasome"/>
    <property type="match status" value="1"/>
</dbReference>
<evidence type="ECO:0000313" key="12">
    <source>
        <dbReference type="Proteomes" id="UP000663823"/>
    </source>
</evidence>
<evidence type="ECO:0000256" key="3">
    <source>
        <dbReference type="ARBA" id="ARBA00012039"/>
    </source>
</evidence>
<dbReference type="PANTHER" id="PTHR32194:SF4">
    <property type="entry name" value="PROTEASOME SUBUNIT BETA TYPE-7"/>
    <property type="match status" value="1"/>
</dbReference>
<dbReference type="Proteomes" id="UP000663882">
    <property type="component" value="Unassembled WGS sequence"/>
</dbReference>
<dbReference type="PANTHER" id="PTHR32194">
    <property type="entry name" value="METALLOPROTEASE TLDD"/>
    <property type="match status" value="1"/>
</dbReference>
<evidence type="ECO:0000256" key="4">
    <source>
        <dbReference type="ARBA" id="ARBA00022490"/>
    </source>
</evidence>
<dbReference type="GO" id="GO:0005634">
    <property type="term" value="C:nucleus"/>
    <property type="evidence" value="ECO:0007669"/>
    <property type="project" value="UniProtKB-SubCell"/>
</dbReference>
<evidence type="ECO:0000256" key="2">
    <source>
        <dbReference type="ARBA" id="ARBA00004123"/>
    </source>
</evidence>
<keyword evidence="4" id="KW-0963">Cytoplasm</keyword>
<dbReference type="EC" id="3.4.25.1" evidence="3"/>
<dbReference type="GO" id="GO:0005737">
    <property type="term" value="C:cytoplasm"/>
    <property type="evidence" value="ECO:0007669"/>
    <property type="project" value="TreeGrafter"/>
</dbReference>
<name>A0A818UKY3_9BILA</name>
<proteinExistence type="predicted"/>